<gene>
    <name evidence="1" type="ORF">PMAYCL1PPCAC_05728</name>
</gene>
<dbReference type="Proteomes" id="UP001328107">
    <property type="component" value="Unassembled WGS sequence"/>
</dbReference>
<evidence type="ECO:0000313" key="1">
    <source>
        <dbReference type="EMBL" id="GMR35533.1"/>
    </source>
</evidence>
<accession>A0AAN4ZBK1</accession>
<dbReference type="EMBL" id="BTRK01000002">
    <property type="protein sequence ID" value="GMR35533.1"/>
    <property type="molecule type" value="Genomic_DNA"/>
</dbReference>
<protein>
    <submittedName>
        <fullName evidence="1">Uncharacterized protein</fullName>
    </submittedName>
</protein>
<reference evidence="2" key="1">
    <citation type="submission" date="2022-10" db="EMBL/GenBank/DDBJ databases">
        <title>Genome assembly of Pristionchus species.</title>
        <authorList>
            <person name="Yoshida K."/>
            <person name="Sommer R.J."/>
        </authorList>
    </citation>
    <scope>NUCLEOTIDE SEQUENCE [LARGE SCALE GENOMIC DNA]</scope>
    <source>
        <strain evidence="2">RS5460</strain>
    </source>
</reference>
<feature type="non-terminal residue" evidence="1">
    <location>
        <position position="1"/>
    </location>
</feature>
<evidence type="ECO:0000313" key="2">
    <source>
        <dbReference type="Proteomes" id="UP001328107"/>
    </source>
</evidence>
<sequence length="275" mass="31408">KNIGVPWETWETDSYRGRNGTPICRWVPDSFLGTRFKAKPITQGTLFYWEYNTSPHRLYVKQNGKEIEAELPGQSIQSAGAHGNSLYIALNDKIYKVDFSSADGFTVSYVRDKHEEETIHPDAICRLDKHIYRMWNDPKEGIVVRAYEEKLTKLVGIHRGKRIYHTIVHVKANPMVTILGGDVIELETFEEDCKVYASDSSQFVYALLWEKEILTVNPEQGEFLPNLHIEGIRVVWQIAGVHNGEITVSGADEDDGWKLATAQLPTEYYENTTSQ</sequence>
<name>A0AAN4ZBK1_9BILA</name>
<dbReference type="AlphaFoldDB" id="A0AAN4ZBK1"/>
<proteinExistence type="predicted"/>
<comment type="caution">
    <text evidence="1">The sequence shown here is derived from an EMBL/GenBank/DDBJ whole genome shotgun (WGS) entry which is preliminary data.</text>
</comment>
<keyword evidence="2" id="KW-1185">Reference proteome</keyword>
<organism evidence="1 2">
    <name type="scientific">Pristionchus mayeri</name>
    <dbReference type="NCBI Taxonomy" id="1317129"/>
    <lineage>
        <taxon>Eukaryota</taxon>
        <taxon>Metazoa</taxon>
        <taxon>Ecdysozoa</taxon>
        <taxon>Nematoda</taxon>
        <taxon>Chromadorea</taxon>
        <taxon>Rhabditida</taxon>
        <taxon>Rhabditina</taxon>
        <taxon>Diplogasteromorpha</taxon>
        <taxon>Diplogasteroidea</taxon>
        <taxon>Neodiplogasteridae</taxon>
        <taxon>Pristionchus</taxon>
    </lineage>
</organism>